<dbReference type="InterPro" id="IPR002130">
    <property type="entry name" value="Cyclophilin-type_PPIase_dom"/>
</dbReference>
<dbReference type="PANTHER" id="PTHR11071">
    <property type="entry name" value="PEPTIDYL-PROLYL CIS-TRANS ISOMERASE"/>
    <property type="match status" value="1"/>
</dbReference>
<organism evidence="5 6">
    <name type="scientific">Aphanomyces stellatus</name>
    <dbReference type="NCBI Taxonomy" id="120398"/>
    <lineage>
        <taxon>Eukaryota</taxon>
        <taxon>Sar</taxon>
        <taxon>Stramenopiles</taxon>
        <taxon>Oomycota</taxon>
        <taxon>Saprolegniomycetes</taxon>
        <taxon>Saprolegniales</taxon>
        <taxon>Verrucalvaceae</taxon>
        <taxon>Aphanomyces</taxon>
    </lineage>
</organism>
<dbReference type="Pfam" id="PF00160">
    <property type="entry name" value="Pro_isomerase"/>
    <property type="match status" value="1"/>
</dbReference>
<dbReference type="GO" id="GO:0005737">
    <property type="term" value="C:cytoplasm"/>
    <property type="evidence" value="ECO:0007669"/>
    <property type="project" value="TreeGrafter"/>
</dbReference>
<dbReference type="OrthoDB" id="193499at2759"/>
<dbReference type="Proteomes" id="UP000332933">
    <property type="component" value="Unassembled WGS sequence"/>
</dbReference>
<evidence type="ECO:0000313" key="5">
    <source>
        <dbReference type="EMBL" id="VFU01295.1"/>
    </source>
</evidence>
<evidence type="ECO:0000313" key="6">
    <source>
        <dbReference type="Proteomes" id="UP000332933"/>
    </source>
</evidence>
<protein>
    <recommendedName>
        <fullName evidence="1">Peptidyl-prolyl cis-trans isomerase</fullName>
        <shortName evidence="1">PPIase</shortName>
        <ecNumber evidence="1">5.2.1.8</ecNumber>
    </recommendedName>
</protein>
<dbReference type="AlphaFoldDB" id="A0A485LQY3"/>
<keyword evidence="1" id="KW-0413">Isomerase</keyword>
<dbReference type="Gene3D" id="2.40.100.10">
    <property type="entry name" value="Cyclophilin-like"/>
    <property type="match status" value="1"/>
</dbReference>
<dbReference type="PROSITE" id="PS50072">
    <property type="entry name" value="CSA_PPIASE_2"/>
    <property type="match status" value="1"/>
</dbReference>
<evidence type="ECO:0000313" key="4">
    <source>
        <dbReference type="EMBL" id="KAF0683226.1"/>
    </source>
</evidence>
<evidence type="ECO:0000256" key="1">
    <source>
        <dbReference type="RuleBase" id="RU363019"/>
    </source>
</evidence>
<proteinExistence type="inferred from homology"/>
<dbReference type="SUPFAM" id="SSF50891">
    <property type="entry name" value="Cyclophilin-like"/>
    <property type="match status" value="1"/>
</dbReference>
<dbReference type="GO" id="GO:0006457">
    <property type="term" value="P:protein folding"/>
    <property type="evidence" value="ECO:0007669"/>
    <property type="project" value="TreeGrafter"/>
</dbReference>
<sequence length="253" mass="27424">MVAHHRGGGGHAGSSSSFMIYMVAGLSLLVVIFLATIQDPFVAAPRGDGLVQAAGEMNAAVQATTTSLLPSTSPARTWTRQRGRRYVWIDVAIDDVPIGRVTAELYMDIVPITAENFRALVTGDNAAGVSYKMSRCHRILKNFIVQCGDYEFGKGYGGKSIYGDTFADEKAGLELKHSKRYILQMANYGPDTNKAQFCFMLSPQPHLNGHHVVFGEVVDGFHVVDEMEAAGVNSDEETLAHEVVLVDGGEIFP</sequence>
<keyword evidence="2" id="KW-0812">Transmembrane</keyword>
<dbReference type="EMBL" id="VJMH01007434">
    <property type="protein sequence ID" value="KAF0683226.1"/>
    <property type="molecule type" value="Genomic_DNA"/>
</dbReference>
<dbReference type="GO" id="GO:0003755">
    <property type="term" value="F:peptidyl-prolyl cis-trans isomerase activity"/>
    <property type="evidence" value="ECO:0007669"/>
    <property type="project" value="UniProtKB-UniRule"/>
</dbReference>
<accession>A0A485LQY3</accession>
<dbReference type="EC" id="5.2.1.8" evidence="1"/>
<dbReference type="FunFam" id="2.40.100.10:FF:000050">
    <property type="entry name" value="Peptidyl-prolyl cis-trans isomerase"/>
    <property type="match status" value="1"/>
</dbReference>
<comment type="catalytic activity">
    <reaction evidence="1">
        <text>[protein]-peptidylproline (omega=180) = [protein]-peptidylproline (omega=0)</text>
        <dbReference type="Rhea" id="RHEA:16237"/>
        <dbReference type="Rhea" id="RHEA-COMP:10747"/>
        <dbReference type="Rhea" id="RHEA-COMP:10748"/>
        <dbReference type="ChEBI" id="CHEBI:83833"/>
        <dbReference type="ChEBI" id="CHEBI:83834"/>
        <dbReference type="EC" id="5.2.1.8"/>
    </reaction>
</comment>
<name>A0A485LQY3_9STRA</name>
<keyword evidence="2" id="KW-1133">Transmembrane helix</keyword>
<dbReference type="EMBL" id="CAADRA010007460">
    <property type="protein sequence ID" value="VFU01295.1"/>
    <property type="molecule type" value="Genomic_DNA"/>
</dbReference>
<dbReference type="PANTHER" id="PTHR11071:SF553">
    <property type="entry name" value="PEPTIDYL-PROLYL CIS-TRANS ISOMERASE"/>
    <property type="match status" value="1"/>
</dbReference>
<keyword evidence="1" id="KW-0697">Rotamase</keyword>
<reference evidence="4" key="2">
    <citation type="submission" date="2019-06" db="EMBL/GenBank/DDBJ databases">
        <title>Genomics analysis of Aphanomyces spp. identifies a new class of oomycete effector associated with host adaptation.</title>
        <authorList>
            <person name="Gaulin E."/>
        </authorList>
    </citation>
    <scope>NUCLEOTIDE SEQUENCE</scope>
    <source>
        <strain evidence="4">CBS 578.67</strain>
    </source>
</reference>
<evidence type="ECO:0000256" key="2">
    <source>
        <dbReference type="SAM" id="Phobius"/>
    </source>
</evidence>
<feature type="transmembrane region" description="Helical" evidence="2">
    <location>
        <begin position="18"/>
        <end position="37"/>
    </location>
</feature>
<feature type="domain" description="PPIase cyclophilin-type" evidence="3">
    <location>
        <begin position="88"/>
        <end position="250"/>
    </location>
</feature>
<evidence type="ECO:0000259" key="3">
    <source>
        <dbReference type="PROSITE" id="PS50072"/>
    </source>
</evidence>
<comment type="function">
    <text evidence="1">PPIases accelerate the folding of proteins. It catalyzes the cis-trans isomerization of proline imidic peptide bonds in oligopeptides.</text>
</comment>
<reference evidence="5 6" key="1">
    <citation type="submission" date="2019-03" db="EMBL/GenBank/DDBJ databases">
        <authorList>
            <person name="Gaulin E."/>
            <person name="Dumas B."/>
        </authorList>
    </citation>
    <scope>NUCLEOTIDE SEQUENCE [LARGE SCALE GENOMIC DNA]</scope>
    <source>
        <strain evidence="5">CBS 568.67</strain>
    </source>
</reference>
<keyword evidence="2" id="KW-0472">Membrane</keyword>
<gene>
    <name evidence="5" type="primary">Aste57867_24658</name>
    <name evidence="4" type="ORF">As57867_024580</name>
    <name evidence="5" type="ORF">ASTE57867_24658</name>
</gene>
<dbReference type="GO" id="GO:0016018">
    <property type="term" value="F:cyclosporin A binding"/>
    <property type="evidence" value="ECO:0007669"/>
    <property type="project" value="TreeGrafter"/>
</dbReference>
<dbReference type="PRINTS" id="PR00153">
    <property type="entry name" value="CSAPPISMRASE"/>
</dbReference>
<keyword evidence="6" id="KW-1185">Reference proteome</keyword>
<comment type="similarity">
    <text evidence="1">Belongs to the cyclophilin-type PPIase family.</text>
</comment>
<dbReference type="InterPro" id="IPR029000">
    <property type="entry name" value="Cyclophilin-like_dom_sf"/>
</dbReference>